<name>A0A7W7Z605_9BRAD</name>
<accession>A0A7W7Z605</accession>
<reference evidence="2 3" key="1">
    <citation type="submission" date="2020-08" db="EMBL/GenBank/DDBJ databases">
        <title>Genomic Encyclopedia of Type Strains, Phase IV (KMG-IV): sequencing the most valuable type-strain genomes for metagenomic binning, comparative biology and taxonomic classification.</title>
        <authorList>
            <person name="Goeker M."/>
        </authorList>
    </citation>
    <scope>NUCLEOTIDE SEQUENCE [LARGE SCALE GENOMIC DNA]</scope>
    <source>
        <strain evidence="2 3">DSM 12706</strain>
    </source>
</reference>
<feature type="transmembrane region" description="Helical" evidence="1">
    <location>
        <begin position="6"/>
        <end position="29"/>
    </location>
</feature>
<proteinExistence type="predicted"/>
<dbReference type="EMBL" id="JACHIH010000023">
    <property type="protein sequence ID" value="MBB5048614.1"/>
    <property type="molecule type" value="Genomic_DNA"/>
</dbReference>
<keyword evidence="1" id="KW-0472">Membrane</keyword>
<keyword evidence="3" id="KW-1185">Reference proteome</keyword>
<keyword evidence="1" id="KW-0812">Transmembrane</keyword>
<protein>
    <submittedName>
        <fullName evidence="2">Uncharacterized protein</fullName>
    </submittedName>
</protein>
<dbReference type="AlphaFoldDB" id="A0A7W7Z605"/>
<organism evidence="2 3">
    <name type="scientific">Rhodopseudomonas rhenobacensis</name>
    <dbReference type="NCBI Taxonomy" id="87461"/>
    <lineage>
        <taxon>Bacteria</taxon>
        <taxon>Pseudomonadati</taxon>
        <taxon>Pseudomonadota</taxon>
        <taxon>Alphaproteobacteria</taxon>
        <taxon>Hyphomicrobiales</taxon>
        <taxon>Nitrobacteraceae</taxon>
        <taxon>Rhodopseudomonas</taxon>
    </lineage>
</organism>
<keyword evidence="1" id="KW-1133">Transmembrane helix</keyword>
<sequence length="36" mass="4022">MYAHLLFVVVSILGPILPVLTGLTTRFPLNFLHKIS</sequence>
<evidence type="ECO:0000313" key="2">
    <source>
        <dbReference type="EMBL" id="MBB5048614.1"/>
    </source>
</evidence>
<dbReference type="Proteomes" id="UP000542353">
    <property type="component" value="Unassembled WGS sequence"/>
</dbReference>
<gene>
    <name evidence="2" type="ORF">HNR60_003382</name>
</gene>
<evidence type="ECO:0000313" key="3">
    <source>
        <dbReference type="Proteomes" id="UP000542353"/>
    </source>
</evidence>
<comment type="caution">
    <text evidence="2">The sequence shown here is derived from an EMBL/GenBank/DDBJ whole genome shotgun (WGS) entry which is preliminary data.</text>
</comment>
<evidence type="ECO:0000256" key="1">
    <source>
        <dbReference type="SAM" id="Phobius"/>
    </source>
</evidence>